<dbReference type="InterPro" id="IPR000889">
    <property type="entry name" value="Glutathione_peroxidase"/>
</dbReference>
<keyword evidence="5" id="KW-1185">Reference proteome</keyword>
<evidence type="ECO:0000256" key="3">
    <source>
        <dbReference type="ARBA" id="ARBA00023002"/>
    </source>
</evidence>
<dbReference type="GO" id="GO:0004601">
    <property type="term" value="F:peroxidase activity"/>
    <property type="evidence" value="ECO:0007669"/>
    <property type="project" value="UniProtKB-KW"/>
</dbReference>
<dbReference type="SUPFAM" id="SSF52833">
    <property type="entry name" value="Thioredoxin-like"/>
    <property type="match status" value="1"/>
</dbReference>
<evidence type="ECO:0008006" key="6">
    <source>
        <dbReference type="Google" id="ProtNLM"/>
    </source>
</evidence>
<evidence type="ECO:0000313" key="5">
    <source>
        <dbReference type="Proteomes" id="UP000694565"/>
    </source>
</evidence>
<protein>
    <recommendedName>
        <fullName evidence="6">Glutathione peroxidase</fullName>
    </recommendedName>
</protein>
<dbReference type="Ensembl" id="ENSCLMT00005028678.1">
    <property type="protein sequence ID" value="ENSCLMP00005027498.1"/>
    <property type="gene ID" value="ENSCLMG00005013402.1"/>
</dbReference>
<sequence length="47" mass="5286">MMISPFNLTSMAYKSIYDFSVETLDGQPVPLSNYRGKVLLIINVATF</sequence>
<keyword evidence="3" id="KW-0560">Oxidoreductase</keyword>
<reference evidence="4" key="1">
    <citation type="submission" date="2025-08" db="UniProtKB">
        <authorList>
            <consortium name="Ensembl"/>
        </authorList>
    </citation>
    <scope>IDENTIFICATION</scope>
</reference>
<dbReference type="AlphaFoldDB" id="A0A8C2ZHH6"/>
<proteinExistence type="inferred from homology"/>
<keyword evidence="2" id="KW-0575">Peroxidase</keyword>
<accession>A0A8C2ZHH6</accession>
<dbReference type="GO" id="GO:0006979">
    <property type="term" value="P:response to oxidative stress"/>
    <property type="evidence" value="ECO:0007669"/>
    <property type="project" value="InterPro"/>
</dbReference>
<dbReference type="GeneTree" id="ENSGT00940000177206"/>
<dbReference type="Gene3D" id="3.40.30.10">
    <property type="entry name" value="Glutaredoxin"/>
    <property type="match status" value="1"/>
</dbReference>
<evidence type="ECO:0000256" key="2">
    <source>
        <dbReference type="ARBA" id="ARBA00022559"/>
    </source>
</evidence>
<reference evidence="4" key="2">
    <citation type="submission" date="2025-09" db="UniProtKB">
        <authorList>
            <consortium name="Ensembl"/>
        </authorList>
    </citation>
    <scope>IDENTIFICATION</scope>
</reference>
<organism evidence="4 5">
    <name type="scientific">Cyclopterus lumpus</name>
    <name type="common">Lumpsucker</name>
    <dbReference type="NCBI Taxonomy" id="8103"/>
    <lineage>
        <taxon>Eukaryota</taxon>
        <taxon>Metazoa</taxon>
        <taxon>Chordata</taxon>
        <taxon>Craniata</taxon>
        <taxon>Vertebrata</taxon>
        <taxon>Euteleostomi</taxon>
        <taxon>Actinopterygii</taxon>
        <taxon>Neopterygii</taxon>
        <taxon>Teleostei</taxon>
        <taxon>Neoteleostei</taxon>
        <taxon>Acanthomorphata</taxon>
        <taxon>Eupercaria</taxon>
        <taxon>Perciformes</taxon>
        <taxon>Cottioidei</taxon>
        <taxon>Cottales</taxon>
        <taxon>Cyclopteridae</taxon>
        <taxon>Cyclopterus</taxon>
    </lineage>
</organism>
<evidence type="ECO:0000256" key="1">
    <source>
        <dbReference type="ARBA" id="ARBA00006926"/>
    </source>
</evidence>
<evidence type="ECO:0000313" key="4">
    <source>
        <dbReference type="Ensembl" id="ENSCLMP00005027498.1"/>
    </source>
</evidence>
<dbReference type="Proteomes" id="UP000694565">
    <property type="component" value="Unplaced"/>
</dbReference>
<dbReference type="PROSITE" id="PS51355">
    <property type="entry name" value="GLUTATHIONE_PEROXID_3"/>
    <property type="match status" value="1"/>
</dbReference>
<comment type="similarity">
    <text evidence="1">Belongs to the glutathione peroxidase family.</text>
</comment>
<dbReference type="Pfam" id="PF00255">
    <property type="entry name" value="GSHPx"/>
    <property type="match status" value="1"/>
</dbReference>
<dbReference type="InterPro" id="IPR036249">
    <property type="entry name" value="Thioredoxin-like_sf"/>
</dbReference>
<name>A0A8C2ZHH6_CYCLU</name>